<name>A0A3N1CQX3_9ACTN</name>
<comment type="caution">
    <text evidence="2">The sequence shown here is derived from an EMBL/GenBank/DDBJ whole genome shotgun (WGS) entry which is preliminary data.</text>
</comment>
<organism evidence="2 3">
    <name type="scientific">Actinocorallia herbida</name>
    <dbReference type="NCBI Taxonomy" id="58109"/>
    <lineage>
        <taxon>Bacteria</taxon>
        <taxon>Bacillati</taxon>
        <taxon>Actinomycetota</taxon>
        <taxon>Actinomycetes</taxon>
        <taxon>Streptosporangiales</taxon>
        <taxon>Thermomonosporaceae</taxon>
        <taxon>Actinocorallia</taxon>
    </lineage>
</organism>
<dbReference type="RefSeq" id="WP_246052528.1">
    <property type="nucleotide sequence ID" value="NZ_RJKE01000001.1"/>
</dbReference>
<feature type="chain" id="PRO_5039254899" description="Lipoprotein" evidence="1">
    <location>
        <begin position="26"/>
        <end position="108"/>
    </location>
</feature>
<gene>
    <name evidence="2" type="ORF">EDD29_1101</name>
</gene>
<keyword evidence="1" id="KW-0732">Signal</keyword>
<protein>
    <recommendedName>
        <fullName evidence="4">Lipoprotein</fullName>
    </recommendedName>
</protein>
<sequence length="108" mass="10937">MPQRRMSSRAVKVGLLGTLSMSLTACGGSHTATCVENRLLPGGGYRAVSDSYCSGSSSSNYRWYYGGNSSSSGIITGGSSLKPKKGSIKTKGGTTLRGGFGWSGGGGS</sequence>
<dbReference type="EMBL" id="RJKE01000001">
    <property type="protein sequence ID" value="ROO83595.1"/>
    <property type="molecule type" value="Genomic_DNA"/>
</dbReference>
<reference evidence="2 3" key="1">
    <citation type="submission" date="2018-11" db="EMBL/GenBank/DDBJ databases">
        <title>Sequencing the genomes of 1000 actinobacteria strains.</title>
        <authorList>
            <person name="Klenk H.-P."/>
        </authorList>
    </citation>
    <scope>NUCLEOTIDE SEQUENCE [LARGE SCALE GENOMIC DNA]</scope>
    <source>
        <strain evidence="2 3">DSM 44254</strain>
    </source>
</reference>
<keyword evidence="3" id="KW-1185">Reference proteome</keyword>
<dbReference type="PROSITE" id="PS51257">
    <property type="entry name" value="PROKAR_LIPOPROTEIN"/>
    <property type="match status" value="1"/>
</dbReference>
<feature type="signal peptide" evidence="1">
    <location>
        <begin position="1"/>
        <end position="25"/>
    </location>
</feature>
<dbReference type="Proteomes" id="UP000272400">
    <property type="component" value="Unassembled WGS sequence"/>
</dbReference>
<evidence type="ECO:0008006" key="4">
    <source>
        <dbReference type="Google" id="ProtNLM"/>
    </source>
</evidence>
<evidence type="ECO:0000313" key="2">
    <source>
        <dbReference type="EMBL" id="ROO83595.1"/>
    </source>
</evidence>
<evidence type="ECO:0000313" key="3">
    <source>
        <dbReference type="Proteomes" id="UP000272400"/>
    </source>
</evidence>
<evidence type="ECO:0000256" key="1">
    <source>
        <dbReference type="SAM" id="SignalP"/>
    </source>
</evidence>
<proteinExistence type="predicted"/>
<dbReference type="AlphaFoldDB" id="A0A3N1CQX3"/>
<accession>A0A3N1CQX3</accession>